<keyword evidence="1" id="KW-1015">Disulfide bond</keyword>
<dbReference type="InterPro" id="IPR008139">
    <property type="entry name" value="SaposinB_dom"/>
</dbReference>
<feature type="domain" description="Saposin B-type" evidence="3">
    <location>
        <begin position="40"/>
        <end position="124"/>
    </location>
</feature>
<evidence type="ECO:0000259" key="3">
    <source>
        <dbReference type="PROSITE" id="PS50015"/>
    </source>
</evidence>
<name>A0A8R1DEV6_CAEJA</name>
<dbReference type="EnsemblMetazoa" id="CJA00465a.1">
    <property type="protein sequence ID" value="CJA00465a.1"/>
    <property type="gene ID" value="WBGene00119669"/>
</dbReference>
<accession>A0A8R1DEV6</accession>
<reference evidence="4" key="2">
    <citation type="submission" date="2022-06" db="UniProtKB">
        <authorList>
            <consortium name="EnsemblMetazoa"/>
        </authorList>
    </citation>
    <scope>IDENTIFICATION</scope>
    <source>
        <strain evidence="4">DF5081</strain>
    </source>
</reference>
<evidence type="ECO:0000256" key="1">
    <source>
        <dbReference type="ARBA" id="ARBA00023157"/>
    </source>
</evidence>
<dbReference type="AlphaFoldDB" id="A0A8R1DEV6"/>
<dbReference type="InterPro" id="IPR011001">
    <property type="entry name" value="Saposin-like"/>
</dbReference>
<dbReference type="SUPFAM" id="SSF47862">
    <property type="entry name" value="Saposin"/>
    <property type="match status" value="1"/>
</dbReference>
<evidence type="ECO:0000313" key="5">
    <source>
        <dbReference type="Proteomes" id="UP000005237"/>
    </source>
</evidence>
<organism evidence="4 5">
    <name type="scientific">Caenorhabditis japonica</name>
    <dbReference type="NCBI Taxonomy" id="281687"/>
    <lineage>
        <taxon>Eukaryota</taxon>
        <taxon>Metazoa</taxon>
        <taxon>Ecdysozoa</taxon>
        <taxon>Nematoda</taxon>
        <taxon>Chromadorea</taxon>
        <taxon>Rhabditida</taxon>
        <taxon>Rhabditina</taxon>
        <taxon>Rhabditomorpha</taxon>
        <taxon>Rhabditoidea</taxon>
        <taxon>Rhabditidae</taxon>
        <taxon>Peloderinae</taxon>
        <taxon>Caenorhabditis</taxon>
    </lineage>
</organism>
<keyword evidence="2" id="KW-0732">Signal</keyword>
<keyword evidence="5" id="KW-1185">Reference proteome</keyword>
<feature type="chain" id="PRO_5035851861" evidence="2">
    <location>
        <begin position="21"/>
        <end position="124"/>
    </location>
</feature>
<protein>
    <submittedName>
        <fullName evidence="4">Saposin B-type domain-containing protein</fullName>
    </submittedName>
</protein>
<evidence type="ECO:0000313" key="4">
    <source>
        <dbReference type="EnsemblMetazoa" id="CJA00465a.1"/>
    </source>
</evidence>
<proteinExistence type="predicted"/>
<reference evidence="5" key="1">
    <citation type="submission" date="2010-08" db="EMBL/GenBank/DDBJ databases">
        <authorList>
            <consortium name="Caenorhabditis japonica Sequencing Consortium"/>
            <person name="Wilson R.K."/>
        </authorList>
    </citation>
    <scope>NUCLEOTIDE SEQUENCE [LARGE SCALE GENOMIC DNA]</scope>
    <source>
        <strain evidence="5">DF5081</strain>
    </source>
</reference>
<evidence type="ECO:0000256" key="2">
    <source>
        <dbReference type="SAM" id="SignalP"/>
    </source>
</evidence>
<dbReference type="PROSITE" id="PS50015">
    <property type="entry name" value="SAP_B"/>
    <property type="match status" value="1"/>
</dbReference>
<dbReference type="Proteomes" id="UP000005237">
    <property type="component" value="Unassembled WGS sequence"/>
</dbReference>
<sequence>MRSFMVVLLFLTFLISISYSKPSEQSQSQSQPLEVFGPLKPLFCQKCQLFSSFVTRSLTHVEKIVQTILTSVLGNLCHKIPKTELTEAICEVLEKNFVEAVVLLIEGIQKQLSPNILCQRVCSK</sequence>
<feature type="signal peptide" evidence="2">
    <location>
        <begin position="1"/>
        <end position="20"/>
    </location>
</feature>